<dbReference type="RefSeq" id="WP_061803063.1">
    <property type="nucleotide sequence ID" value="NZ_FOXX01000016.1"/>
</dbReference>
<gene>
    <name evidence="1" type="ORF">SAMN02745910_04435</name>
</gene>
<reference evidence="1 2" key="1">
    <citation type="submission" date="2016-10" db="EMBL/GenBank/DDBJ databases">
        <authorList>
            <person name="Varghese N."/>
            <person name="Submissions S."/>
        </authorList>
    </citation>
    <scope>NUCLEOTIDE SEQUENCE [LARGE SCALE GENOMIC DNA]</scope>
    <source>
        <strain evidence="1 2">DSM 13796</strain>
    </source>
</reference>
<name>A0A1I6BXI3_9BACI</name>
<evidence type="ECO:0000313" key="2">
    <source>
        <dbReference type="Proteomes" id="UP000182762"/>
    </source>
</evidence>
<comment type="caution">
    <text evidence="1">The sequence shown here is derived from an EMBL/GenBank/DDBJ whole genome shotgun (WGS) entry which is preliminary data.</text>
</comment>
<evidence type="ECO:0000313" key="1">
    <source>
        <dbReference type="EMBL" id="SFQ85632.1"/>
    </source>
</evidence>
<proteinExistence type="predicted"/>
<accession>A0A1I6BXI3</accession>
<dbReference type="GeneID" id="93712970"/>
<keyword evidence="2" id="KW-1185">Reference proteome</keyword>
<dbReference type="Proteomes" id="UP000182762">
    <property type="component" value="Unassembled WGS sequence"/>
</dbReference>
<sequence>MSMRYCIKDYRTSIDPHLLRTFFSHTQISITDYNWIFSDLTAYASKGRQELEDSIFRQVNFTLTGQELEELLKHEEVVVVFGVMVAVKENLNIKDIERLPVIEYNKHYWEEDYMSPIKNAVMEVGFFDGELIIVTTDNQNIVDTLKRNIFNFPNLISLKEYMES</sequence>
<organism evidence="1 2">
    <name type="scientific">Priestia endophytica DSM 13796</name>
    <dbReference type="NCBI Taxonomy" id="1121089"/>
    <lineage>
        <taxon>Bacteria</taxon>
        <taxon>Bacillati</taxon>
        <taxon>Bacillota</taxon>
        <taxon>Bacilli</taxon>
        <taxon>Bacillales</taxon>
        <taxon>Bacillaceae</taxon>
        <taxon>Priestia</taxon>
    </lineage>
</organism>
<protein>
    <submittedName>
        <fullName evidence="1">Uncharacterized protein</fullName>
    </submittedName>
</protein>
<dbReference type="EMBL" id="FOXX01000016">
    <property type="protein sequence ID" value="SFQ85632.1"/>
    <property type="molecule type" value="Genomic_DNA"/>
</dbReference>